<proteinExistence type="predicted"/>
<accession>A0ABR2RYT1</accession>
<reference evidence="6 7" key="1">
    <citation type="journal article" date="2024" name="G3 (Bethesda)">
        <title>Genome assembly of Hibiscus sabdariffa L. provides insights into metabolisms of medicinal natural products.</title>
        <authorList>
            <person name="Kim T."/>
        </authorList>
    </citation>
    <scope>NUCLEOTIDE SEQUENCE [LARGE SCALE GENOMIC DNA]</scope>
    <source>
        <strain evidence="6">TK-2024</strain>
        <tissue evidence="6">Old leaves</tissue>
    </source>
</reference>
<dbReference type="PANTHER" id="PTHR11815:SF10">
    <property type="entry name" value="SUCCINATE--COA LIGASE [GDP-FORMING] SUBUNIT BETA, MITOCHONDRIAL"/>
    <property type="match status" value="1"/>
</dbReference>
<dbReference type="Gene3D" id="3.40.50.261">
    <property type="entry name" value="Succinyl-CoA synthetase domains"/>
    <property type="match status" value="1"/>
</dbReference>
<dbReference type="SUPFAM" id="SSF56059">
    <property type="entry name" value="Glutathione synthetase ATP-binding domain-like"/>
    <property type="match status" value="1"/>
</dbReference>
<dbReference type="Pfam" id="PF08442">
    <property type="entry name" value="ATP-grasp_2"/>
    <property type="match status" value="1"/>
</dbReference>
<dbReference type="EMBL" id="JBBPBN010000019">
    <property type="protein sequence ID" value="KAK9017889.1"/>
    <property type="molecule type" value="Genomic_DNA"/>
</dbReference>
<keyword evidence="3" id="KW-0436">Ligase</keyword>
<comment type="pathway">
    <text evidence="1">Carbohydrate metabolism; tricarboxylic acid cycle; succinate from succinyl-CoA (ligase route): step 1/1.</text>
</comment>
<evidence type="ECO:0000313" key="6">
    <source>
        <dbReference type="EMBL" id="KAK9017889.1"/>
    </source>
</evidence>
<organism evidence="6 7">
    <name type="scientific">Hibiscus sabdariffa</name>
    <name type="common">roselle</name>
    <dbReference type="NCBI Taxonomy" id="183260"/>
    <lineage>
        <taxon>Eukaryota</taxon>
        <taxon>Viridiplantae</taxon>
        <taxon>Streptophyta</taxon>
        <taxon>Embryophyta</taxon>
        <taxon>Tracheophyta</taxon>
        <taxon>Spermatophyta</taxon>
        <taxon>Magnoliopsida</taxon>
        <taxon>eudicotyledons</taxon>
        <taxon>Gunneridae</taxon>
        <taxon>Pentapetalae</taxon>
        <taxon>rosids</taxon>
        <taxon>malvids</taxon>
        <taxon>Malvales</taxon>
        <taxon>Malvaceae</taxon>
        <taxon>Malvoideae</taxon>
        <taxon>Hibiscus</taxon>
    </lineage>
</organism>
<dbReference type="Gene3D" id="3.30.470.20">
    <property type="entry name" value="ATP-grasp fold, B domain"/>
    <property type="match status" value="1"/>
</dbReference>
<dbReference type="InterPro" id="IPR013815">
    <property type="entry name" value="ATP_grasp_subdomain_1"/>
</dbReference>
<dbReference type="Proteomes" id="UP001396334">
    <property type="component" value="Unassembled WGS sequence"/>
</dbReference>
<gene>
    <name evidence="6" type="ORF">V6N11_000889</name>
</gene>
<dbReference type="InterPro" id="IPR016102">
    <property type="entry name" value="Succinyl-CoA_synth-like"/>
</dbReference>
<name>A0ABR2RYT1_9ROSI</name>
<comment type="caution">
    <text evidence="6">The sequence shown here is derived from an EMBL/GenBank/DDBJ whole genome shotgun (WGS) entry which is preliminary data.</text>
</comment>
<dbReference type="Gene3D" id="3.30.1490.20">
    <property type="entry name" value="ATP-grasp fold, A domain"/>
    <property type="match status" value="1"/>
</dbReference>
<evidence type="ECO:0000259" key="5">
    <source>
        <dbReference type="Pfam" id="PF08442"/>
    </source>
</evidence>
<dbReference type="PANTHER" id="PTHR11815">
    <property type="entry name" value="SUCCINYL-COA SYNTHETASE BETA CHAIN"/>
    <property type="match status" value="1"/>
</dbReference>
<evidence type="ECO:0000313" key="7">
    <source>
        <dbReference type="Proteomes" id="UP001396334"/>
    </source>
</evidence>
<evidence type="ECO:0000256" key="1">
    <source>
        <dbReference type="ARBA" id="ARBA00005064"/>
    </source>
</evidence>
<sequence length="521" mass="59276">MGVRENKVKYDEDIDVKCDSSNVDSEINPERYAVMVSEMDHADLDDQTQGVVASMKEKALVNTPVGYEDQFSVVQFVNQSNFYTNHLFSEYKNLVTSTWIDKFQVKVFDEMFEQINAKFQVKIEGDVSATKTTVELVEGDDPYGFRLLLTAKVDYFLRRPKVLAQEEQYLFYGVKLTEAKCHELRYKDIYELVKKWIEKNDNMGEYKMPKAYEQERVVEQEKIIDVVLQCYTDLIIGDKINLFVGKMLGQIFVTKQTGPQGKVVSKVYLGQKLCLVNEMYFTITPDRNTTDLSIVACSKGETNFEGHIKKYPDMIIKVPIAIFIRITDEDAAKRVDGLTPKVVDRTDSIEQVKKLYKLFYEADCALLEINSLPETSSNQLVDADAKLNFNDNFAFRHKYIYSLCDQSQEDPQEVATAKADLTYTCLHGEISCMVNGVGLAMATMHIIKLRGGTATKFFEVDGNASEGQVVEVIPRVANGIVDRLAKSGILRDGPFVRKAKLLRFFLQLTAVVLSCWYPTES</sequence>
<evidence type="ECO:0000256" key="2">
    <source>
        <dbReference type="ARBA" id="ARBA00011412"/>
    </source>
</evidence>
<keyword evidence="7" id="KW-1185">Reference proteome</keyword>
<keyword evidence="4" id="KW-0547">Nucleotide-binding</keyword>
<evidence type="ECO:0000256" key="4">
    <source>
        <dbReference type="ARBA" id="ARBA00022741"/>
    </source>
</evidence>
<dbReference type="InterPro" id="IPR013650">
    <property type="entry name" value="ATP-grasp_succ-CoA_synth-type"/>
</dbReference>
<dbReference type="SUPFAM" id="SSF52210">
    <property type="entry name" value="Succinyl-CoA synthetase domains"/>
    <property type="match status" value="1"/>
</dbReference>
<protein>
    <recommendedName>
        <fullName evidence="5">ATP-grasp fold succinyl-CoA synthetase-type domain-containing protein</fullName>
    </recommendedName>
</protein>
<comment type="subunit">
    <text evidence="2">Heterooctamer of 4 alpha and 4 beta chains.</text>
</comment>
<evidence type="ECO:0000256" key="3">
    <source>
        <dbReference type="ARBA" id="ARBA00022598"/>
    </source>
</evidence>
<feature type="domain" description="ATP-grasp fold succinyl-CoA synthetase-type" evidence="5">
    <location>
        <begin position="239"/>
        <end position="372"/>
    </location>
</feature>